<dbReference type="PANTHER" id="PTHR46481">
    <property type="entry name" value="ZINC FINGER BED DOMAIN-CONTAINING PROTEIN 4"/>
    <property type="match status" value="1"/>
</dbReference>
<comment type="caution">
    <text evidence="6">The sequence shown here is derived from an EMBL/GenBank/DDBJ whole genome shotgun (WGS) entry which is preliminary data.</text>
</comment>
<keyword evidence="5" id="KW-0539">Nucleus</keyword>
<sequence>MVCIDGQPFSIVKNKGFKGHVKHLEPRFSMPSRKHLAKEIIPTMYTEVMGRIKEELHNVKFVGITADIWTSISCDDYLSLTILYLVTDFCLHHCCLEVVQFSEVATQDNGRNIRASLEMSSFEHIPCLARNFHLVSKDGLLGSIIATNLFLRVGDWQGILSILHVTQILKKCQMTTTVPLHRLVQNELTRWNSSLDMLKTLQEQKRAILIVGWEFDLPELRRQQWTLIDNLIPVFNIFDSAMLQVSSTNVTPSEVSATN</sequence>
<gene>
    <name evidence="6" type="ORF">PR048_013542</name>
</gene>
<dbReference type="Proteomes" id="UP001159363">
    <property type="component" value="Chromosome X"/>
</dbReference>
<keyword evidence="3" id="KW-0863">Zinc-finger</keyword>
<dbReference type="InterPro" id="IPR012337">
    <property type="entry name" value="RNaseH-like_sf"/>
</dbReference>
<evidence type="ECO:0008006" key="8">
    <source>
        <dbReference type="Google" id="ProtNLM"/>
    </source>
</evidence>
<keyword evidence="7" id="KW-1185">Reference proteome</keyword>
<comment type="subcellular location">
    <subcellularLocation>
        <location evidence="1">Nucleus</location>
    </subcellularLocation>
</comment>
<protein>
    <recommendedName>
        <fullName evidence="8">Zinc finger BED domain-containing protein 4</fullName>
    </recommendedName>
</protein>
<evidence type="ECO:0000256" key="1">
    <source>
        <dbReference type="ARBA" id="ARBA00004123"/>
    </source>
</evidence>
<keyword evidence="2" id="KW-0479">Metal-binding</keyword>
<proteinExistence type="predicted"/>
<accession>A0ABQ9HSG3</accession>
<dbReference type="InterPro" id="IPR052035">
    <property type="entry name" value="ZnF_BED_domain_contain"/>
</dbReference>
<evidence type="ECO:0000313" key="6">
    <source>
        <dbReference type="EMBL" id="KAJ8887327.1"/>
    </source>
</evidence>
<dbReference type="SUPFAM" id="SSF53098">
    <property type="entry name" value="Ribonuclease H-like"/>
    <property type="match status" value="1"/>
</dbReference>
<name>A0ABQ9HSG3_9NEOP</name>
<dbReference type="PANTHER" id="PTHR46481:SF10">
    <property type="entry name" value="ZINC FINGER BED DOMAIN-CONTAINING PROTEIN 39"/>
    <property type="match status" value="1"/>
</dbReference>
<dbReference type="SUPFAM" id="SSF140996">
    <property type="entry name" value="Hermes dimerisation domain"/>
    <property type="match status" value="1"/>
</dbReference>
<organism evidence="6 7">
    <name type="scientific">Dryococelus australis</name>
    <dbReference type="NCBI Taxonomy" id="614101"/>
    <lineage>
        <taxon>Eukaryota</taxon>
        <taxon>Metazoa</taxon>
        <taxon>Ecdysozoa</taxon>
        <taxon>Arthropoda</taxon>
        <taxon>Hexapoda</taxon>
        <taxon>Insecta</taxon>
        <taxon>Pterygota</taxon>
        <taxon>Neoptera</taxon>
        <taxon>Polyneoptera</taxon>
        <taxon>Phasmatodea</taxon>
        <taxon>Verophasmatodea</taxon>
        <taxon>Anareolatae</taxon>
        <taxon>Phasmatidae</taxon>
        <taxon>Eurycanthinae</taxon>
        <taxon>Dryococelus</taxon>
    </lineage>
</organism>
<evidence type="ECO:0000256" key="3">
    <source>
        <dbReference type="ARBA" id="ARBA00022771"/>
    </source>
</evidence>
<dbReference type="EMBL" id="JARBHB010000004">
    <property type="protein sequence ID" value="KAJ8887327.1"/>
    <property type="molecule type" value="Genomic_DNA"/>
</dbReference>
<keyword evidence="4" id="KW-0862">Zinc</keyword>
<evidence type="ECO:0000256" key="5">
    <source>
        <dbReference type="ARBA" id="ARBA00023242"/>
    </source>
</evidence>
<evidence type="ECO:0000313" key="7">
    <source>
        <dbReference type="Proteomes" id="UP001159363"/>
    </source>
</evidence>
<reference evidence="6 7" key="1">
    <citation type="submission" date="2023-02" db="EMBL/GenBank/DDBJ databases">
        <title>LHISI_Scaffold_Assembly.</title>
        <authorList>
            <person name="Stuart O.P."/>
            <person name="Cleave R."/>
            <person name="Magrath M.J.L."/>
            <person name="Mikheyev A.S."/>
        </authorList>
    </citation>
    <scope>NUCLEOTIDE SEQUENCE [LARGE SCALE GENOMIC DNA]</scope>
    <source>
        <strain evidence="6">Daus_M_001</strain>
        <tissue evidence="6">Leg muscle</tissue>
    </source>
</reference>
<evidence type="ECO:0000256" key="2">
    <source>
        <dbReference type="ARBA" id="ARBA00022723"/>
    </source>
</evidence>
<evidence type="ECO:0000256" key="4">
    <source>
        <dbReference type="ARBA" id="ARBA00022833"/>
    </source>
</evidence>